<evidence type="ECO:0000313" key="4">
    <source>
        <dbReference type="EMBL" id="GAA3525573.1"/>
    </source>
</evidence>
<evidence type="ECO:0000256" key="1">
    <source>
        <dbReference type="ARBA" id="ARBA00004453"/>
    </source>
</evidence>
<gene>
    <name evidence="4" type="primary">yejK</name>
    <name evidence="4" type="ORF">GCM10022394_00630</name>
</gene>
<accession>A0ABP6V2H5</accession>
<keyword evidence="3" id="KW-0963">Cytoplasm</keyword>
<dbReference type="PANTHER" id="PTHR38772:SF1">
    <property type="entry name" value="NUCLEOID-ASSOCIATED PROTEIN YEJK"/>
    <property type="match status" value="1"/>
</dbReference>
<name>A0ABP6V2H5_9GAMM</name>
<dbReference type="Pfam" id="PF04245">
    <property type="entry name" value="NA37"/>
    <property type="match status" value="1"/>
</dbReference>
<protein>
    <submittedName>
        <fullName evidence="4">Nucleoid-associated protein YejK</fullName>
    </submittedName>
</protein>
<organism evidence="4 5">
    <name type="scientific">Zobellella aerophila</name>
    <dbReference type="NCBI Taxonomy" id="870480"/>
    <lineage>
        <taxon>Bacteria</taxon>
        <taxon>Pseudomonadati</taxon>
        <taxon>Pseudomonadota</taxon>
        <taxon>Gammaproteobacteria</taxon>
        <taxon>Aeromonadales</taxon>
        <taxon>Aeromonadaceae</taxon>
        <taxon>Zobellella</taxon>
    </lineage>
</organism>
<dbReference type="PANTHER" id="PTHR38772">
    <property type="match status" value="1"/>
</dbReference>
<dbReference type="EMBL" id="BAABCX010000001">
    <property type="protein sequence ID" value="GAA3525573.1"/>
    <property type="molecule type" value="Genomic_DNA"/>
</dbReference>
<dbReference type="Proteomes" id="UP001500795">
    <property type="component" value="Unassembled WGS sequence"/>
</dbReference>
<dbReference type="InterPro" id="IPR007358">
    <property type="entry name" value="Nucleoid_associated_NdpA"/>
</dbReference>
<reference evidence="5" key="1">
    <citation type="journal article" date="2019" name="Int. J. Syst. Evol. Microbiol.">
        <title>The Global Catalogue of Microorganisms (GCM) 10K type strain sequencing project: providing services to taxonomists for standard genome sequencing and annotation.</title>
        <authorList>
            <consortium name="The Broad Institute Genomics Platform"/>
            <consortium name="The Broad Institute Genome Sequencing Center for Infectious Disease"/>
            <person name="Wu L."/>
            <person name="Ma J."/>
        </authorList>
    </citation>
    <scope>NUCLEOTIDE SEQUENCE [LARGE SCALE GENOMIC DNA]</scope>
    <source>
        <strain evidence="5">JCM 17110</strain>
    </source>
</reference>
<comment type="caution">
    <text evidence="4">The sequence shown here is derived from an EMBL/GenBank/DDBJ whole genome shotgun (WGS) entry which is preliminary data.</text>
</comment>
<evidence type="ECO:0000256" key="2">
    <source>
        <dbReference type="ARBA" id="ARBA00009035"/>
    </source>
</evidence>
<dbReference type="NCBIfam" id="NF001557">
    <property type="entry name" value="PRK00378.1"/>
    <property type="match status" value="1"/>
</dbReference>
<proteinExistence type="inferred from homology"/>
<sequence>MLGGYNTHPFWQLYGNLSVMSLVIEHIIVHSLFGDEQGRVQLATREQELSANPAVQQLMAELHHIYNTKAGKVFGYFNEEETGFRDLVRRMQDQSLTFAGFSHLAAERLLAELNRLEMSEQGVLLFVRYQWLGADYLLIALLDNKDSVTVTEKLEVSQASYLDLGKMQLAARLDLTELQTRSESRRYFSFIKGRAGRKVSDFFLNFLSCVEGMDPKAQSQGLLKAVDEYCEARQLSGEEKLASKAQVHKYCREQLNQGEELELRELSAELGTDDDLDFYQFVSEEYQLEDKFPVERSALKGLTKFVGSGGGLTISFEQKLLGERIQYDAATDTLTIKGVPPNLKSQLVGK</sequence>
<comment type="subcellular location">
    <subcellularLocation>
        <location evidence="1">Cytoplasm</location>
        <location evidence="1">Nucleoid</location>
    </subcellularLocation>
</comment>
<evidence type="ECO:0000313" key="5">
    <source>
        <dbReference type="Proteomes" id="UP001500795"/>
    </source>
</evidence>
<keyword evidence="5" id="KW-1185">Reference proteome</keyword>
<evidence type="ECO:0000256" key="3">
    <source>
        <dbReference type="ARBA" id="ARBA00022490"/>
    </source>
</evidence>
<comment type="similarity">
    <text evidence="2">Belongs to the YejK family.</text>
</comment>